<accession>A0A5R9QCH0</accession>
<comment type="caution">
    <text evidence="2">The sequence shown here is derived from an EMBL/GenBank/DDBJ whole genome shotgun (WGS) entry which is preliminary data.</text>
</comment>
<keyword evidence="1" id="KW-0472">Membrane</keyword>
<proteinExistence type="predicted"/>
<dbReference type="Proteomes" id="UP000306753">
    <property type="component" value="Unassembled WGS sequence"/>
</dbReference>
<keyword evidence="1" id="KW-1133">Transmembrane helix</keyword>
<evidence type="ECO:0000256" key="1">
    <source>
        <dbReference type="SAM" id="Phobius"/>
    </source>
</evidence>
<feature type="transmembrane region" description="Helical" evidence="1">
    <location>
        <begin position="19"/>
        <end position="39"/>
    </location>
</feature>
<dbReference type="OrthoDB" id="9785445at2"/>
<evidence type="ECO:0008006" key="4">
    <source>
        <dbReference type="Google" id="ProtNLM"/>
    </source>
</evidence>
<evidence type="ECO:0000313" key="3">
    <source>
        <dbReference type="Proteomes" id="UP000306753"/>
    </source>
</evidence>
<reference evidence="2 3" key="1">
    <citation type="journal article" date="2017" name="Eur. J. Clin. Microbiol. Infect. Dis.">
        <title>Uncommonly isolated clinical Pseudomonas: identification and phylogenetic assignation.</title>
        <authorList>
            <person name="Mulet M."/>
            <person name="Gomila M."/>
            <person name="Ramirez A."/>
            <person name="Cardew S."/>
            <person name="Moore E.R."/>
            <person name="Lalucat J."/>
            <person name="Garcia-Valdes E."/>
        </authorList>
    </citation>
    <scope>NUCLEOTIDE SEQUENCE [LARGE SCALE GENOMIC DNA]</scope>
    <source>
        <strain evidence="2 3">SD129</strain>
    </source>
</reference>
<name>A0A5R9QCH0_9GAMM</name>
<keyword evidence="1" id="KW-0812">Transmembrane</keyword>
<organism evidence="2 3">
    <name type="scientific">Stutzerimonas nosocomialis</name>
    <dbReference type="NCBI Taxonomy" id="1056496"/>
    <lineage>
        <taxon>Bacteria</taxon>
        <taxon>Pseudomonadati</taxon>
        <taxon>Pseudomonadota</taxon>
        <taxon>Gammaproteobacteria</taxon>
        <taxon>Pseudomonadales</taxon>
        <taxon>Pseudomonadaceae</taxon>
        <taxon>Stutzerimonas</taxon>
    </lineage>
</organism>
<sequence length="191" mass="21228">MNPTVAPPDRRRSRGRWQLLAIVAVVLGPMLLASSMYRFGFWVPQTRTFDGVLIGNGQGRAELGIQAPADPHWQLLVTAPAGCAEDCRQLVYLARQIHVGLGREVTRAAHALALAEPLDEGYEAKLAAEYPQLKRYPLEPQVYRRSGLAPVEPQLWIVDPHGNLVLRYDARTPGKAILEDLRHLLKLSQIG</sequence>
<dbReference type="RefSeq" id="WP_138408001.1">
    <property type="nucleotide sequence ID" value="NZ_QLAE01000010.1"/>
</dbReference>
<keyword evidence="3" id="KW-1185">Reference proteome</keyword>
<dbReference type="EMBL" id="QLAG01000021">
    <property type="protein sequence ID" value="TLX62512.1"/>
    <property type="molecule type" value="Genomic_DNA"/>
</dbReference>
<gene>
    <name evidence="2" type="ORF">DN820_16160</name>
</gene>
<evidence type="ECO:0000313" key="2">
    <source>
        <dbReference type="EMBL" id="TLX62512.1"/>
    </source>
</evidence>
<dbReference type="AlphaFoldDB" id="A0A5R9QCH0"/>
<protein>
    <recommendedName>
        <fullName evidence="4">Transmembrane protein</fullName>
    </recommendedName>
</protein>